<dbReference type="Proteomes" id="UP000625711">
    <property type="component" value="Unassembled WGS sequence"/>
</dbReference>
<sequence>MENRTNKQAVYKKKALKLVNKCHATNNKGVCERFSNMEGAFSEKFILIVSGNVPILYSQLPPLNGLAAYLRTESIPEPICIIYLSQQIALLQHLIRKIELFTGCVPERHPPTVIN</sequence>
<evidence type="ECO:0000313" key="1">
    <source>
        <dbReference type="EMBL" id="KAF7287946.1"/>
    </source>
</evidence>
<name>A0A834IXB5_RHYFE</name>
<evidence type="ECO:0000313" key="2">
    <source>
        <dbReference type="Proteomes" id="UP000625711"/>
    </source>
</evidence>
<dbReference type="AlphaFoldDB" id="A0A834IXB5"/>
<proteinExistence type="predicted"/>
<organism evidence="1 2">
    <name type="scientific">Rhynchophorus ferrugineus</name>
    <name type="common">Red palm weevil</name>
    <name type="synonym">Curculio ferrugineus</name>
    <dbReference type="NCBI Taxonomy" id="354439"/>
    <lineage>
        <taxon>Eukaryota</taxon>
        <taxon>Metazoa</taxon>
        <taxon>Ecdysozoa</taxon>
        <taxon>Arthropoda</taxon>
        <taxon>Hexapoda</taxon>
        <taxon>Insecta</taxon>
        <taxon>Pterygota</taxon>
        <taxon>Neoptera</taxon>
        <taxon>Endopterygota</taxon>
        <taxon>Coleoptera</taxon>
        <taxon>Polyphaga</taxon>
        <taxon>Cucujiformia</taxon>
        <taxon>Curculionidae</taxon>
        <taxon>Dryophthorinae</taxon>
        <taxon>Rhynchophorus</taxon>
    </lineage>
</organism>
<protein>
    <submittedName>
        <fullName evidence="1">Uncharacterized protein</fullName>
    </submittedName>
</protein>
<gene>
    <name evidence="1" type="ORF">GWI33_000011</name>
</gene>
<dbReference type="EMBL" id="JAACXV010000001">
    <property type="protein sequence ID" value="KAF7287946.1"/>
    <property type="molecule type" value="Genomic_DNA"/>
</dbReference>
<reference evidence="1" key="1">
    <citation type="submission" date="2020-08" db="EMBL/GenBank/DDBJ databases">
        <title>Genome sequencing and assembly of the red palm weevil Rhynchophorus ferrugineus.</title>
        <authorList>
            <person name="Dias G.B."/>
            <person name="Bergman C.M."/>
            <person name="Manee M."/>
        </authorList>
    </citation>
    <scope>NUCLEOTIDE SEQUENCE</scope>
    <source>
        <strain evidence="1">AA-2017</strain>
        <tissue evidence="1">Whole larva</tissue>
    </source>
</reference>
<accession>A0A834IXB5</accession>
<comment type="caution">
    <text evidence="1">The sequence shown here is derived from an EMBL/GenBank/DDBJ whole genome shotgun (WGS) entry which is preliminary data.</text>
</comment>
<keyword evidence="2" id="KW-1185">Reference proteome</keyword>